<evidence type="ECO:0000256" key="3">
    <source>
        <dbReference type="ARBA" id="ARBA00023172"/>
    </source>
</evidence>
<name>A0A0R1PWU5_9LACO</name>
<dbReference type="GO" id="GO:0000150">
    <property type="term" value="F:DNA strand exchange activity"/>
    <property type="evidence" value="ECO:0007669"/>
    <property type="project" value="InterPro"/>
</dbReference>
<gene>
    <name evidence="7" type="ORF">FD20_GL002025</name>
</gene>
<keyword evidence="2" id="KW-0238">DNA-binding</keyword>
<dbReference type="InterPro" id="IPR006119">
    <property type="entry name" value="Resolv_N"/>
</dbReference>
<dbReference type="Proteomes" id="UP000051155">
    <property type="component" value="Unassembled WGS sequence"/>
</dbReference>
<dbReference type="Gene3D" id="3.40.50.1390">
    <property type="entry name" value="Resolvase, N-terminal catalytic domain"/>
    <property type="match status" value="1"/>
</dbReference>
<evidence type="ECO:0000256" key="2">
    <source>
        <dbReference type="ARBA" id="ARBA00023125"/>
    </source>
</evidence>
<sequence length="63" mass="7315">MDYARVSTTEQNLDRQLDALKKAEVQKVFAKKISGKNAERPQLKAMLEYIHDQDEIVVLVWIV</sequence>
<dbReference type="STRING" id="1423812.FD20_GL002025"/>
<reference evidence="7 8" key="1">
    <citation type="journal article" date="2015" name="Genome Announc.">
        <title>Expanding the biotechnology potential of lactobacilli through comparative genomics of 213 strains and associated genera.</title>
        <authorList>
            <person name="Sun Z."/>
            <person name="Harris H.M."/>
            <person name="McCann A."/>
            <person name="Guo C."/>
            <person name="Argimon S."/>
            <person name="Zhang W."/>
            <person name="Yang X."/>
            <person name="Jeffery I.B."/>
            <person name="Cooney J.C."/>
            <person name="Kagawa T.F."/>
            <person name="Liu W."/>
            <person name="Song Y."/>
            <person name="Salvetti E."/>
            <person name="Wrobel A."/>
            <person name="Rasinkangas P."/>
            <person name="Parkhill J."/>
            <person name="Rea M.C."/>
            <person name="O'Sullivan O."/>
            <person name="Ritari J."/>
            <person name="Douillard F.P."/>
            <person name="Paul Ross R."/>
            <person name="Yang R."/>
            <person name="Briner A.E."/>
            <person name="Felis G.E."/>
            <person name="de Vos W.M."/>
            <person name="Barrangou R."/>
            <person name="Klaenhammer T.R."/>
            <person name="Caufield P.W."/>
            <person name="Cui Y."/>
            <person name="Zhang H."/>
            <person name="O'Toole P.W."/>
        </authorList>
    </citation>
    <scope>NUCLEOTIDE SEQUENCE [LARGE SCALE GENOMIC DNA]</scope>
    <source>
        <strain evidence="7 8">DSM 19971</strain>
    </source>
</reference>
<dbReference type="CDD" id="cd03768">
    <property type="entry name" value="SR_ResInv"/>
    <property type="match status" value="1"/>
</dbReference>
<feature type="domain" description="Resolvase/invertase-type recombinase catalytic" evidence="6">
    <location>
        <begin position="1"/>
        <end position="63"/>
    </location>
</feature>
<protein>
    <recommendedName>
        <fullName evidence="6">Resolvase/invertase-type recombinase catalytic domain-containing protein</fullName>
    </recommendedName>
</protein>
<dbReference type="GO" id="GO:0003677">
    <property type="term" value="F:DNA binding"/>
    <property type="evidence" value="ECO:0007669"/>
    <property type="project" value="UniProtKB-KW"/>
</dbReference>
<feature type="active site" description="O-(5'-phospho-DNA)-serine intermediate" evidence="4 5">
    <location>
        <position position="7"/>
    </location>
</feature>
<dbReference type="InterPro" id="IPR006118">
    <property type="entry name" value="Recombinase_CS"/>
</dbReference>
<keyword evidence="1" id="KW-0229">DNA integration</keyword>
<dbReference type="PROSITE" id="PS51736">
    <property type="entry name" value="RECOMBINASES_3"/>
    <property type="match status" value="1"/>
</dbReference>
<keyword evidence="8" id="KW-1185">Reference proteome</keyword>
<evidence type="ECO:0000313" key="7">
    <source>
        <dbReference type="EMBL" id="KRL33091.1"/>
    </source>
</evidence>
<dbReference type="EMBL" id="AZEG01000054">
    <property type="protein sequence ID" value="KRL33091.1"/>
    <property type="molecule type" value="Genomic_DNA"/>
</dbReference>
<keyword evidence="3" id="KW-0233">DNA recombination</keyword>
<evidence type="ECO:0000313" key="8">
    <source>
        <dbReference type="Proteomes" id="UP000051155"/>
    </source>
</evidence>
<dbReference type="Pfam" id="PF00239">
    <property type="entry name" value="Resolvase"/>
    <property type="match status" value="1"/>
</dbReference>
<evidence type="ECO:0000256" key="1">
    <source>
        <dbReference type="ARBA" id="ARBA00022908"/>
    </source>
</evidence>
<dbReference type="InterPro" id="IPR036162">
    <property type="entry name" value="Resolvase-like_N_sf"/>
</dbReference>
<evidence type="ECO:0000256" key="5">
    <source>
        <dbReference type="PROSITE-ProRule" id="PRU10137"/>
    </source>
</evidence>
<dbReference type="PROSITE" id="PS00397">
    <property type="entry name" value="RECOMBINASES_1"/>
    <property type="match status" value="1"/>
</dbReference>
<evidence type="ECO:0000259" key="6">
    <source>
        <dbReference type="PROSITE" id="PS51736"/>
    </source>
</evidence>
<dbReference type="GO" id="GO:0015074">
    <property type="term" value="P:DNA integration"/>
    <property type="evidence" value="ECO:0007669"/>
    <property type="project" value="UniProtKB-KW"/>
</dbReference>
<evidence type="ECO:0000256" key="4">
    <source>
        <dbReference type="PIRSR" id="PIRSR606118-50"/>
    </source>
</evidence>
<proteinExistence type="predicted"/>
<dbReference type="SUPFAM" id="SSF53041">
    <property type="entry name" value="Resolvase-like"/>
    <property type="match status" value="1"/>
</dbReference>
<accession>A0A0R1PWU5</accession>
<organism evidence="7 8">
    <name type="scientific">Liquorilactobacillus uvarum DSM 19971</name>
    <dbReference type="NCBI Taxonomy" id="1423812"/>
    <lineage>
        <taxon>Bacteria</taxon>
        <taxon>Bacillati</taxon>
        <taxon>Bacillota</taxon>
        <taxon>Bacilli</taxon>
        <taxon>Lactobacillales</taxon>
        <taxon>Lactobacillaceae</taxon>
        <taxon>Liquorilactobacillus</taxon>
    </lineage>
</organism>
<comment type="caution">
    <text evidence="7">The sequence shown here is derived from an EMBL/GenBank/DDBJ whole genome shotgun (WGS) entry which is preliminary data.</text>
</comment>
<dbReference type="PATRIC" id="fig|1423812.3.peg.2151"/>
<dbReference type="AlphaFoldDB" id="A0A0R1PWU5"/>